<protein>
    <submittedName>
        <fullName evidence="2">Uncharacterized protein</fullName>
    </submittedName>
</protein>
<name>A0ABR3WUW5_9PEZI</name>
<feature type="region of interest" description="Disordered" evidence="1">
    <location>
        <begin position="1"/>
        <end position="20"/>
    </location>
</feature>
<keyword evidence="3" id="KW-1185">Reference proteome</keyword>
<proteinExistence type="predicted"/>
<evidence type="ECO:0000313" key="3">
    <source>
        <dbReference type="Proteomes" id="UP001583177"/>
    </source>
</evidence>
<dbReference type="EMBL" id="JAWRVE010000050">
    <property type="protein sequence ID" value="KAL1867468.1"/>
    <property type="molecule type" value="Genomic_DNA"/>
</dbReference>
<organism evidence="2 3">
    <name type="scientific">Diaporthe australafricana</name>
    <dbReference type="NCBI Taxonomy" id="127596"/>
    <lineage>
        <taxon>Eukaryota</taxon>
        <taxon>Fungi</taxon>
        <taxon>Dikarya</taxon>
        <taxon>Ascomycota</taxon>
        <taxon>Pezizomycotina</taxon>
        <taxon>Sordariomycetes</taxon>
        <taxon>Sordariomycetidae</taxon>
        <taxon>Diaporthales</taxon>
        <taxon>Diaporthaceae</taxon>
        <taxon>Diaporthe</taxon>
    </lineage>
</organism>
<reference evidence="2 3" key="1">
    <citation type="journal article" date="2024" name="IMA Fungus">
        <title>IMA Genome - F19 : A genome assembly and annotation guide to empower mycologists, including annotated draft genome sequences of Ceratocystis pirilliformis, Diaporthe australafricana, Fusarium ophioides, Paecilomyces lecythidis, and Sporothrix stenoceras.</title>
        <authorList>
            <person name="Aylward J."/>
            <person name="Wilson A.M."/>
            <person name="Visagie C.M."/>
            <person name="Spraker J."/>
            <person name="Barnes I."/>
            <person name="Buitendag C."/>
            <person name="Ceriani C."/>
            <person name="Del Mar Angel L."/>
            <person name="du Plessis D."/>
            <person name="Fuchs T."/>
            <person name="Gasser K."/>
            <person name="Kramer D."/>
            <person name="Li W."/>
            <person name="Munsamy K."/>
            <person name="Piso A."/>
            <person name="Price J.L."/>
            <person name="Sonnekus B."/>
            <person name="Thomas C."/>
            <person name="van der Nest A."/>
            <person name="van Dijk A."/>
            <person name="van Heerden A."/>
            <person name="van Vuuren N."/>
            <person name="Yilmaz N."/>
            <person name="Duong T.A."/>
            <person name="van der Merwe N.A."/>
            <person name="Wingfield M.J."/>
            <person name="Wingfield B.D."/>
        </authorList>
    </citation>
    <scope>NUCLEOTIDE SEQUENCE [LARGE SCALE GENOMIC DNA]</scope>
    <source>
        <strain evidence="2 3">CMW 18300</strain>
    </source>
</reference>
<evidence type="ECO:0000313" key="2">
    <source>
        <dbReference type="EMBL" id="KAL1867468.1"/>
    </source>
</evidence>
<feature type="compositionally biased region" description="Polar residues" evidence="1">
    <location>
        <begin position="1"/>
        <end position="10"/>
    </location>
</feature>
<comment type="caution">
    <text evidence="2">The sequence shown here is derived from an EMBL/GenBank/DDBJ whole genome shotgun (WGS) entry which is preliminary data.</text>
</comment>
<evidence type="ECO:0000256" key="1">
    <source>
        <dbReference type="SAM" id="MobiDB-lite"/>
    </source>
</evidence>
<sequence>MSDSTTQGTPGWQPARGGGIDRDAVLRARLEAMRLNAGGTAVDAHASSPRLDPSSGVSGTQRPGRGGSTAEVRPAGARRYSRTYVNENVRAMDNGLPFTSADQFNYGITAADYARLRRAASAPNVVVTTPAPAPFPAAPDVPMVGTMPEVGHVAYITVQTPEGRFYTVRVDLSNAAPRAVYNFVINIDAFP</sequence>
<dbReference type="Proteomes" id="UP001583177">
    <property type="component" value="Unassembled WGS sequence"/>
</dbReference>
<feature type="region of interest" description="Disordered" evidence="1">
    <location>
        <begin position="39"/>
        <end position="79"/>
    </location>
</feature>
<accession>A0ABR3WUW5</accession>
<gene>
    <name evidence="2" type="ORF">Daus18300_006312</name>
</gene>